<organism evidence="3">
    <name type="scientific">Oppiella nova</name>
    <dbReference type="NCBI Taxonomy" id="334625"/>
    <lineage>
        <taxon>Eukaryota</taxon>
        <taxon>Metazoa</taxon>
        <taxon>Ecdysozoa</taxon>
        <taxon>Arthropoda</taxon>
        <taxon>Chelicerata</taxon>
        <taxon>Arachnida</taxon>
        <taxon>Acari</taxon>
        <taxon>Acariformes</taxon>
        <taxon>Sarcoptiformes</taxon>
        <taxon>Oribatida</taxon>
        <taxon>Brachypylina</taxon>
        <taxon>Oppioidea</taxon>
        <taxon>Oppiidae</taxon>
        <taxon>Oppiella</taxon>
    </lineage>
</organism>
<dbReference type="OrthoDB" id="6509814at2759"/>
<keyword evidence="4" id="KW-1185">Reference proteome</keyword>
<dbReference type="EMBL" id="OC928381">
    <property type="protein sequence ID" value="CAD7657729.1"/>
    <property type="molecule type" value="Genomic_DNA"/>
</dbReference>
<dbReference type="AlphaFoldDB" id="A0A7R9MCZ8"/>
<evidence type="ECO:0000256" key="1">
    <source>
        <dbReference type="SAM" id="Coils"/>
    </source>
</evidence>
<sequence>MAAPPNWVFPDLLRVDSSQASHEEPESVANSCPPMASTHSRPNVMIRGPIRETGAIPKQRTDLPDVSLLPSGSRDLCTPALKTSSYSRDSSANRPTNLMDGNIPRDNGSDLNQTRVTRLEQDLKTLQTQKALLQQQLLQKDTQIRELQSQSRQSVPNVIPTQSQESVITTLTETVDRFRSTIETAMNRLEQRLTSLETRVCNANDSSIVCDAVSSNGNDIDSQTVRQTSSQTLNNILIQQRKQIENERRRNLLLFSSLLKNAFETIETHLDVKDVDFNHK</sequence>
<proteinExistence type="predicted"/>
<dbReference type="Proteomes" id="UP000728032">
    <property type="component" value="Unassembled WGS sequence"/>
</dbReference>
<evidence type="ECO:0000256" key="2">
    <source>
        <dbReference type="SAM" id="MobiDB-lite"/>
    </source>
</evidence>
<feature type="coiled-coil region" evidence="1">
    <location>
        <begin position="116"/>
        <end position="150"/>
    </location>
</feature>
<reference evidence="3" key="1">
    <citation type="submission" date="2020-11" db="EMBL/GenBank/DDBJ databases">
        <authorList>
            <person name="Tran Van P."/>
        </authorList>
    </citation>
    <scope>NUCLEOTIDE SEQUENCE</scope>
</reference>
<name>A0A7R9MCZ8_9ACAR</name>
<accession>A0A7R9MCZ8</accession>
<gene>
    <name evidence="3" type="ORF">ONB1V03_LOCUS14354</name>
</gene>
<feature type="region of interest" description="Disordered" evidence="2">
    <location>
        <begin position="17"/>
        <end position="42"/>
    </location>
</feature>
<keyword evidence="1" id="KW-0175">Coiled coil</keyword>
<evidence type="ECO:0000313" key="3">
    <source>
        <dbReference type="EMBL" id="CAD7657729.1"/>
    </source>
</evidence>
<protein>
    <submittedName>
        <fullName evidence="3">Uncharacterized protein</fullName>
    </submittedName>
</protein>
<dbReference type="EMBL" id="CAJPVJ010013556">
    <property type="protein sequence ID" value="CAG2174915.1"/>
    <property type="molecule type" value="Genomic_DNA"/>
</dbReference>
<evidence type="ECO:0000313" key="4">
    <source>
        <dbReference type="Proteomes" id="UP000728032"/>
    </source>
</evidence>
<feature type="compositionally biased region" description="Polar residues" evidence="2">
    <location>
        <begin position="81"/>
        <end position="96"/>
    </location>
</feature>
<feature type="region of interest" description="Disordered" evidence="2">
    <location>
        <begin position="77"/>
        <end position="111"/>
    </location>
</feature>